<dbReference type="OrthoDB" id="9780932at2"/>
<dbReference type="RefSeq" id="WP_072861234.1">
    <property type="nucleotide sequence ID" value="NZ_FQUX01000002.1"/>
</dbReference>
<dbReference type="SUPFAM" id="SSF53474">
    <property type="entry name" value="alpha/beta-Hydrolases"/>
    <property type="match status" value="1"/>
</dbReference>
<gene>
    <name evidence="2" type="ORF">SAMN03080594_102399</name>
</gene>
<dbReference type="InterPro" id="IPR022742">
    <property type="entry name" value="Hydrolase_4"/>
</dbReference>
<evidence type="ECO:0000313" key="2">
    <source>
        <dbReference type="EMBL" id="SHF03572.1"/>
    </source>
</evidence>
<evidence type="ECO:0000259" key="1">
    <source>
        <dbReference type="Pfam" id="PF12146"/>
    </source>
</evidence>
<keyword evidence="2" id="KW-0378">Hydrolase</keyword>
<dbReference type="Gene3D" id="3.40.50.1820">
    <property type="entry name" value="alpha/beta hydrolase"/>
    <property type="match status" value="1"/>
</dbReference>
<proteinExistence type="predicted"/>
<protein>
    <submittedName>
        <fullName evidence="2">Lysophospholipase, alpha-beta hydrolase superfamily</fullName>
    </submittedName>
</protein>
<dbReference type="PANTHER" id="PTHR11614">
    <property type="entry name" value="PHOSPHOLIPASE-RELATED"/>
    <property type="match status" value="1"/>
</dbReference>
<name>A0A1M4YDM2_9FLAO</name>
<keyword evidence="3" id="KW-1185">Reference proteome</keyword>
<evidence type="ECO:0000313" key="3">
    <source>
        <dbReference type="Proteomes" id="UP000184406"/>
    </source>
</evidence>
<dbReference type="EMBL" id="FQUX01000002">
    <property type="protein sequence ID" value="SHF03572.1"/>
    <property type="molecule type" value="Genomic_DNA"/>
</dbReference>
<dbReference type="Pfam" id="PF12146">
    <property type="entry name" value="Hydrolase_4"/>
    <property type="match status" value="1"/>
</dbReference>
<dbReference type="InterPro" id="IPR051044">
    <property type="entry name" value="MAG_DAG_Lipase"/>
</dbReference>
<dbReference type="AlphaFoldDB" id="A0A1M4YDM2"/>
<reference evidence="3" key="1">
    <citation type="submission" date="2016-11" db="EMBL/GenBank/DDBJ databases">
        <authorList>
            <person name="Varghese N."/>
            <person name="Submissions S."/>
        </authorList>
    </citation>
    <scope>NUCLEOTIDE SEQUENCE [LARGE SCALE GENOMIC DNA]</scope>
    <source>
        <strain evidence="3">DSM 17539</strain>
    </source>
</reference>
<sequence>MDVRMLDLQYKNIPINAWYARPKIVRGAIVLVHGFGEHSGRYMDVVTPRLLEENLAVFSYDNIGHGKSGGKRGHCPSYTVLLELLDNIIAKAKLLNPNKPIFLYGHSMGGNLVLNYNLRIKSNLAGIIATSPYLKLAFQPPKWKMIMGKFMLKILPSITMSSGLNPQHISRIDQEVEKYIADPLVHDRVSPMYSFPIMEAGEWALQNANRLNTKTLLLHGTGDKIIDYRATEKLHKNSKVTELHLIEGGYHELHKDVGSKNTLDIIGIWLRNSLDLFYSQK</sequence>
<dbReference type="PRINTS" id="PR00111">
    <property type="entry name" value="ABHYDROLASE"/>
</dbReference>
<dbReference type="Proteomes" id="UP000184406">
    <property type="component" value="Unassembled WGS sequence"/>
</dbReference>
<organism evidence="2 3">
    <name type="scientific">Arenibacter palladensis</name>
    <dbReference type="NCBI Taxonomy" id="237373"/>
    <lineage>
        <taxon>Bacteria</taxon>
        <taxon>Pseudomonadati</taxon>
        <taxon>Bacteroidota</taxon>
        <taxon>Flavobacteriia</taxon>
        <taxon>Flavobacteriales</taxon>
        <taxon>Flavobacteriaceae</taxon>
        <taxon>Arenibacter</taxon>
    </lineage>
</organism>
<dbReference type="GO" id="GO:0016787">
    <property type="term" value="F:hydrolase activity"/>
    <property type="evidence" value="ECO:0007669"/>
    <property type="project" value="UniProtKB-KW"/>
</dbReference>
<dbReference type="InterPro" id="IPR000073">
    <property type="entry name" value="AB_hydrolase_1"/>
</dbReference>
<accession>A0A1M4YDM2</accession>
<feature type="domain" description="Serine aminopeptidase S33" evidence="1">
    <location>
        <begin position="25"/>
        <end position="256"/>
    </location>
</feature>
<dbReference type="InterPro" id="IPR029058">
    <property type="entry name" value="AB_hydrolase_fold"/>
</dbReference>